<gene>
    <name evidence="2" type="ORF">IAG42_33140</name>
</gene>
<dbReference type="KEGG" id="sxn:IAG42_33140"/>
<keyword evidence="3" id="KW-1185">Reference proteome</keyword>
<reference evidence="2 3" key="1">
    <citation type="submission" date="2020-09" db="EMBL/GenBank/DDBJ databases">
        <title>A novel species.</title>
        <authorList>
            <person name="Gao J."/>
        </authorList>
    </citation>
    <scope>NUCLEOTIDE SEQUENCE [LARGE SCALE GENOMIC DNA]</scope>
    <source>
        <strain evidence="2 3">CRXT-Y-14</strain>
    </source>
</reference>
<dbReference type="Proteomes" id="UP000516428">
    <property type="component" value="Chromosome"/>
</dbReference>
<dbReference type="GO" id="GO:0000287">
    <property type="term" value="F:magnesium ion binding"/>
    <property type="evidence" value="ECO:0007669"/>
    <property type="project" value="InterPro"/>
</dbReference>
<dbReference type="EMBL" id="CP061281">
    <property type="protein sequence ID" value="QNS07981.1"/>
    <property type="molecule type" value="Genomic_DNA"/>
</dbReference>
<proteinExistence type="predicted"/>
<dbReference type="Gene3D" id="3.90.1560.10">
    <property type="entry name" value="ComB-like"/>
    <property type="match status" value="1"/>
</dbReference>
<dbReference type="Pfam" id="PF04029">
    <property type="entry name" value="2-ph_phosp"/>
    <property type="match status" value="1"/>
</dbReference>
<evidence type="ECO:0000256" key="1">
    <source>
        <dbReference type="ARBA" id="ARBA00021948"/>
    </source>
</evidence>
<protein>
    <recommendedName>
        <fullName evidence="1">Probable 2-phosphosulfolactate phosphatase</fullName>
    </recommendedName>
</protein>
<dbReference type="RefSeq" id="WP_188340642.1">
    <property type="nucleotide sequence ID" value="NZ_CP061281.1"/>
</dbReference>
<accession>A0A7H1BGX6</accession>
<dbReference type="AlphaFoldDB" id="A0A7H1BGX6"/>
<dbReference type="InterPro" id="IPR005238">
    <property type="entry name" value="ComB-like"/>
</dbReference>
<evidence type="ECO:0000313" key="2">
    <source>
        <dbReference type="EMBL" id="QNS07981.1"/>
    </source>
</evidence>
<sequence>MPAESEPAGHGVYVAWGPAGAARLAPRVVCLVVVDVLSFTTAVTVAVAAGTRAYPYRWRDAGAAEFAERVGARLAVGRSALGPGTPWSLSPASLRRAPFTPRLVLPSPNGSTVAAAAAAGTLVVASCLRNASAVGRRLTAEGLGTPERPVAVIAAGERAADGTLRLAEEDLLGAGATVAALEAVRPAPSAVRARDAFLRTPDVRAAVADCPSAHELYGYGFREDVEIATEADTAPVVPVLVDGAFTDEAPVPRVSAP</sequence>
<dbReference type="SUPFAM" id="SSF142823">
    <property type="entry name" value="ComB-like"/>
    <property type="match status" value="1"/>
</dbReference>
<name>A0A7H1BGX6_9ACTN</name>
<organism evidence="2 3">
    <name type="scientific">Streptomyces xanthii</name>
    <dbReference type="NCBI Taxonomy" id="2768069"/>
    <lineage>
        <taxon>Bacteria</taxon>
        <taxon>Bacillati</taxon>
        <taxon>Actinomycetota</taxon>
        <taxon>Actinomycetes</taxon>
        <taxon>Kitasatosporales</taxon>
        <taxon>Streptomycetaceae</taxon>
        <taxon>Streptomyces</taxon>
    </lineage>
</organism>
<dbReference type="GO" id="GO:0050532">
    <property type="term" value="F:2-phosphosulfolactate phosphatase activity"/>
    <property type="evidence" value="ECO:0007669"/>
    <property type="project" value="InterPro"/>
</dbReference>
<evidence type="ECO:0000313" key="3">
    <source>
        <dbReference type="Proteomes" id="UP000516428"/>
    </source>
</evidence>
<dbReference type="InterPro" id="IPR036702">
    <property type="entry name" value="ComB-like_sf"/>
</dbReference>